<dbReference type="Proteomes" id="UP000528286">
    <property type="component" value="Unassembled WGS sequence"/>
</dbReference>
<comment type="caution">
    <text evidence="1">The sequence shown here is derived from an EMBL/GenBank/DDBJ whole genome shotgun (WGS) entry which is preliminary data.</text>
</comment>
<sequence>MSIVNIVLGEDHVTFVTDTRAVVAGGVKRFDVMKTAVFNHMALMLATRGKLSALEKYSRLVQEYSTDYLTAIDVVKARLTDADEEVFLGGIYGGRPRACRISIVDGRAEVLDLPGGCATPSVSPEDFAKYAADPIAGMPALLAAQARRSSSCGGWANVATMRNENGKVVTTNYTMARIPEVRRVLER</sequence>
<evidence type="ECO:0000313" key="2">
    <source>
        <dbReference type="Proteomes" id="UP000528286"/>
    </source>
</evidence>
<name>A0A7W6J956_9HYPH</name>
<protein>
    <submittedName>
        <fullName evidence="1">Uncharacterized protein</fullName>
    </submittedName>
</protein>
<dbReference type="EMBL" id="JACIEZ010000015">
    <property type="protein sequence ID" value="MBB4067106.1"/>
    <property type="molecule type" value="Genomic_DNA"/>
</dbReference>
<accession>A0A7W6J956</accession>
<keyword evidence="2" id="KW-1185">Reference proteome</keyword>
<evidence type="ECO:0000313" key="1">
    <source>
        <dbReference type="EMBL" id="MBB4067106.1"/>
    </source>
</evidence>
<proteinExistence type="predicted"/>
<reference evidence="1 2" key="1">
    <citation type="submission" date="2020-08" db="EMBL/GenBank/DDBJ databases">
        <title>Genomic Encyclopedia of Type Strains, Phase IV (KMG-IV): sequencing the most valuable type-strain genomes for metagenomic binning, comparative biology and taxonomic classification.</title>
        <authorList>
            <person name="Goeker M."/>
        </authorList>
    </citation>
    <scope>NUCLEOTIDE SEQUENCE [LARGE SCALE GENOMIC DNA]</scope>
    <source>
        <strain evidence="1 2">DSM 29853</strain>
    </source>
</reference>
<gene>
    <name evidence="1" type="ORF">GGR23_004335</name>
</gene>
<dbReference type="AlphaFoldDB" id="A0A7W6J956"/>
<organism evidence="1 2">
    <name type="scientific">Gellertiella hungarica</name>
    <dbReference type="NCBI Taxonomy" id="1572859"/>
    <lineage>
        <taxon>Bacteria</taxon>
        <taxon>Pseudomonadati</taxon>
        <taxon>Pseudomonadota</taxon>
        <taxon>Alphaproteobacteria</taxon>
        <taxon>Hyphomicrobiales</taxon>
        <taxon>Rhizobiaceae</taxon>
        <taxon>Gellertiella</taxon>
    </lineage>
</organism>
<dbReference type="RefSeq" id="WP_183368349.1">
    <property type="nucleotide sequence ID" value="NZ_JACIEZ010000015.1"/>
</dbReference>